<gene>
    <name evidence="2" type="ORF">SAMN02744037_01474</name>
</gene>
<dbReference type="PANTHER" id="PTHR35792:SF2">
    <property type="entry name" value="GENERAL STRESS PROTEIN"/>
    <property type="match status" value="1"/>
</dbReference>
<keyword evidence="1" id="KW-0812">Transmembrane</keyword>
<dbReference type="Proteomes" id="UP000242497">
    <property type="component" value="Unassembled WGS sequence"/>
</dbReference>
<evidence type="ECO:0000256" key="1">
    <source>
        <dbReference type="SAM" id="Phobius"/>
    </source>
</evidence>
<proteinExistence type="predicted"/>
<reference evidence="3" key="1">
    <citation type="submission" date="2016-11" db="EMBL/GenBank/DDBJ databases">
        <authorList>
            <person name="Varghese N."/>
            <person name="Submissions S."/>
        </authorList>
    </citation>
    <scope>NUCLEOTIDE SEQUENCE [LARGE SCALE GENOMIC DNA]</scope>
    <source>
        <strain evidence="3">DSM 15518</strain>
    </source>
</reference>
<dbReference type="AlphaFoldDB" id="A0A1M6P7H4"/>
<accession>A0A1M6P7H4</accession>
<keyword evidence="1" id="KW-1133">Transmembrane helix</keyword>
<dbReference type="Pfam" id="PF12732">
    <property type="entry name" value="YtxH"/>
    <property type="match status" value="1"/>
</dbReference>
<dbReference type="EMBL" id="FRAE01000029">
    <property type="protein sequence ID" value="SHK03882.1"/>
    <property type="molecule type" value="Genomic_DNA"/>
</dbReference>
<keyword evidence="1" id="KW-0472">Membrane</keyword>
<sequence length="89" mass="10343">MAKKGRYFIFGSIIGAIIALLFAPKSGKESREFILNKTRDAVNNPEEFKKNIKDKIKDIVENLSEYDEIIEPEEEIIISKMFEEEECEK</sequence>
<evidence type="ECO:0000313" key="2">
    <source>
        <dbReference type="EMBL" id="SHK03882.1"/>
    </source>
</evidence>
<keyword evidence="3" id="KW-1185">Reference proteome</keyword>
<dbReference type="InterPro" id="IPR024623">
    <property type="entry name" value="YtxH"/>
</dbReference>
<organism evidence="2 3">
    <name type="scientific">Tepidibacter formicigenes DSM 15518</name>
    <dbReference type="NCBI Taxonomy" id="1123349"/>
    <lineage>
        <taxon>Bacteria</taxon>
        <taxon>Bacillati</taxon>
        <taxon>Bacillota</taxon>
        <taxon>Clostridia</taxon>
        <taxon>Peptostreptococcales</taxon>
        <taxon>Peptostreptococcaceae</taxon>
        <taxon>Tepidibacter</taxon>
    </lineage>
</organism>
<dbReference type="InterPro" id="IPR052928">
    <property type="entry name" value="Desiccation-related_membrane"/>
</dbReference>
<protein>
    <submittedName>
        <fullName evidence="2">YtxH-like protein</fullName>
    </submittedName>
</protein>
<feature type="transmembrane region" description="Helical" evidence="1">
    <location>
        <begin position="6"/>
        <end position="23"/>
    </location>
</feature>
<dbReference type="STRING" id="1123349.SAMN02744037_01474"/>
<dbReference type="RefSeq" id="WP_072888693.1">
    <property type="nucleotide sequence ID" value="NZ_FRAE01000029.1"/>
</dbReference>
<evidence type="ECO:0000313" key="3">
    <source>
        <dbReference type="Proteomes" id="UP000242497"/>
    </source>
</evidence>
<dbReference type="PANTHER" id="PTHR35792">
    <property type="entry name" value="GENERAL STRESS PROTEIN"/>
    <property type="match status" value="1"/>
</dbReference>
<name>A0A1M6P7H4_9FIRM</name>